<keyword evidence="3" id="KW-1185">Reference proteome</keyword>
<proteinExistence type="predicted"/>
<name>A0ABP9F797_9GAMM</name>
<dbReference type="EMBL" id="BAABJZ010000091">
    <property type="protein sequence ID" value="GAA4893575.1"/>
    <property type="molecule type" value="Genomic_DNA"/>
</dbReference>
<evidence type="ECO:0000313" key="3">
    <source>
        <dbReference type="Proteomes" id="UP001499988"/>
    </source>
</evidence>
<organism evidence="2 3">
    <name type="scientific">Ferrimonas pelagia</name>
    <dbReference type="NCBI Taxonomy" id="1177826"/>
    <lineage>
        <taxon>Bacteria</taxon>
        <taxon>Pseudomonadati</taxon>
        <taxon>Pseudomonadota</taxon>
        <taxon>Gammaproteobacteria</taxon>
        <taxon>Alteromonadales</taxon>
        <taxon>Ferrimonadaceae</taxon>
        <taxon>Ferrimonas</taxon>
    </lineage>
</organism>
<feature type="domain" description="MaoC-like" evidence="1">
    <location>
        <begin position="167"/>
        <end position="227"/>
    </location>
</feature>
<dbReference type="PANTHER" id="PTHR43841">
    <property type="entry name" value="3-HYDROXYACYL-THIOESTER DEHYDRATASE HTDX-RELATED"/>
    <property type="match status" value="1"/>
</dbReference>
<evidence type="ECO:0000313" key="2">
    <source>
        <dbReference type="EMBL" id="GAA4893575.1"/>
    </source>
</evidence>
<dbReference type="RefSeq" id="WP_345336089.1">
    <property type="nucleotide sequence ID" value="NZ_BAABJZ010000091.1"/>
</dbReference>
<comment type="caution">
    <text evidence="2">The sequence shown here is derived from an EMBL/GenBank/DDBJ whole genome shotgun (WGS) entry which is preliminary data.</text>
</comment>
<dbReference type="Gene3D" id="3.10.129.10">
    <property type="entry name" value="Hotdog Thioesterase"/>
    <property type="match status" value="1"/>
</dbReference>
<sequence>MQQSIRPDQIPSNLTLLWKGFTKRCDNAELPASRIRVEDFSFDRLKLRRYNACCGFEQDVLSLSYLFVATQPLQLMLLTDPTTPIKPLGMIHMGVSFHQHAPLSLEQTYHFELTVGKQERTEMGLEFELVGSFTDGHQELAGYRSRCLIKMPAIGERRRRRRAARESKIEQQWQAGSPIELDPQRARGYARVSGDYNPIHLHKWTAKPFGFEAPIAHGMYMVARLLAEIKTPLKSANFDFKRPALLPINGRAELGQGAIRLLNEAGKPLVEGQFEPLD</sequence>
<gene>
    <name evidence="2" type="ORF">GCM10023333_28430</name>
</gene>
<dbReference type="InterPro" id="IPR029069">
    <property type="entry name" value="HotDog_dom_sf"/>
</dbReference>
<accession>A0ABP9F797</accession>
<evidence type="ECO:0000259" key="1">
    <source>
        <dbReference type="Pfam" id="PF01575"/>
    </source>
</evidence>
<dbReference type="PANTHER" id="PTHR43841:SF3">
    <property type="entry name" value="(3R)-HYDROXYACYL-ACP DEHYDRATASE SUBUNIT HADB"/>
    <property type="match status" value="1"/>
</dbReference>
<dbReference type="InterPro" id="IPR002539">
    <property type="entry name" value="MaoC-like_dom"/>
</dbReference>
<protein>
    <submittedName>
        <fullName evidence="2">MaoC/PaaZ C-terminal domain-containing protein</fullName>
    </submittedName>
</protein>
<dbReference type="SUPFAM" id="SSF54637">
    <property type="entry name" value="Thioesterase/thiol ester dehydrase-isomerase"/>
    <property type="match status" value="1"/>
</dbReference>
<dbReference type="Proteomes" id="UP001499988">
    <property type="component" value="Unassembled WGS sequence"/>
</dbReference>
<reference evidence="3" key="1">
    <citation type="journal article" date="2019" name="Int. J. Syst. Evol. Microbiol.">
        <title>The Global Catalogue of Microorganisms (GCM) 10K type strain sequencing project: providing services to taxonomists for standard genome sequencing and annotation.</title>
        <authorList>
            <consortium name="The Broad Institute Genomics Platform"/>
            <consortium name="The Broad Institute Genome Sequencing Center for Infectious Disease"/>
            <person name="Wu L."/>
            <person name="Ma J."/>
        </authorList>
    </citation>
    <scope>NUCLEOTIDE SEQUENCE [LARGE SCALE GENOMIC DNA]</scope>
    <source>
        <strain evidence="3">JCM 18401</strain>
    </source>
</reference>
<dbReference type="CDD" id="cd03441">
    <property type="entry name" value="R_hydratase_like"/>
    <property type="match status" value="1"/>
</dbReference>
<dbReference type="Pfam" id="PF01575">
    <property type="entry name" value="MaoC_dehydratas"/>
    <property type="match status" value="1"/>
</dbReference>